<evidence type="ECO:0000256" key="3">
    <source>
        <dbReference type="ARBA" id="ARBA00022692"/>
    </source>
</evidence>
<evidence type="ECO:0000256" key="5">
    <source>
        <dbReference type="ARBA" id="ARBA00023136"/>
    </source>
</evidence>
<evidence type="ECO:0000256" key="1">
    <source>
        <dbReference type="ARBA" id="ARBA00004651"/>
    </source>
</evidence>
<dbReference type="PROSITE" id="PS51257">
    <property type="entry name" value="PROKAR_LIPOPROTEIN"/>
    <property type="match status" value="1"/>
</dbReference>
<sequence length="357" mass="39256">MDSRQGIKKLLTLGLVVLSCALLFFTQNFLDNFQARVLNLAAIYIILAVSMNLVLGFTGMFSLGHAGFMCVGAYVSAILTMSPASKEVIYYMQPIISPLDKIQWPVFPAILVAGLVAAFFGFLIGFPALRLRDDYLAIATLGFGEIIRIVVTNTINITNGSLGLKNIPPIKSMWVYWGFAIATILILKQLINSSWGYAFKAIRDNEIAAEAMGIDIFKHKLMSFTIGAFFAGIAGALMGHLITSIDPTMFRFLFTFQILLIIVLGGLGSMTGSVISAVVVTVMMEVLRFVEQPMTLLGFNIPGIPGMRMVIFSVLLLLVILFYRQGLMGTKEFNWDWVLNKFGVKRSSSERGVRADG</sequence>
<comment type="subcellular location">
    <subcellularLocation>
        <location evidence="1">Cell membrane</location>
        <topology evidence="1">Multi-pass membrane protein</topology>
    </subcellularLocation>
</comment>
<feature type="transmembrane region" description="Helical" evidence="6">
    <location>
        <begin position="37"/>
        <end position="57"/>
    </location>
</feature>
<keyword evidence="4 6" id="KW-1133">Transmembrane helix</keyword>
<dbReference type="eggNOG" id="COG4177">
    <property type="taxonomic scope" value="Bacteria"/>
</dbReference>
<dbReference type="Proteomes" id="UP000009226">
    <property type="component" value="Chromosome"/>
</dbReference>
<organism evidence="7 8">
    <name type="scientific">Desulfotomaculum nigrificans (strain DSM 14880 / VKM B-2319 / CO-1-SRB)</name>
    <name type="common">Desulfotomaculum carboxydivorans</name>
    <dbReference type="NCBI Taxonomy" id="868595"/>
    <lineage>
        <taxon>Bacteria</taxon>
        <taxon>Bacillati</taxon>
        <taxon>Bacillota</taxon>
        <taxon>Clostridia</taxon>
        <taxon>Eubacteriales</taxon>
        <taxon>Desulfotomaculaceae</taxon>
        <taxon>Desulfotomaculum</taxon>
    </lineage>
</organism>
<accession>F6B6Z4</accession>
<dbReference type="PANTHER" id="PTHR30482">
    <property type="entry name" value="HIGH-AFFINITY BRANCHED-CHAIN AMINO ACID TRANSPORT SYSTEM PERMEASE"/>
    <property type="match status" value="1"/>
</dbReference>
<dbReference type="AlphaFoldDB" id="F6B6Z4"/>
<keyword evidence="5 6" id="KW-0472">Membrane</keyword>
<keyword evidence="8" id="KW-1185">Reference proteome</keyword>
<feature type="transmembrane region" description="Helical" evidence="6">
    <location>
        <begin position="174"/>
        <end position="191"/>
    </location>
</feature>
<dbReference type="Pfam" id="PF02653">
    <property type="entry name" value="BPD_transp_2"/>
    <property type="match status" value="1"/>
</dbReference>
<evidence type="ECO:0000313" key="7">
    <source>
        <dbReference type="EMBL" id="AEF93319.1"/>
    </source>
</evidence>
<reference evidence="7 8" key="1">
    <citation type="submission" date="2011-05" db="EMBL/GenBank/DDBJ databases">
        <title>Complete sequence of Desulfotomaculum carboxydivorans CO-1-SRB.</title>
        <authorList>
            <consortium name="US DOE Joint Genome Institute"/>
            <person name="Lucas S."/>
            <person name="Han J."/>
            <person name="Lapidus A."/>
            <person name="Cheng J.-F."/>
            <person name="Goodwin L."/>
            <person name="Pitluck S."/>
            <person name="Peters L."/>
            <person name="Mikhailova N."/>
            <person name="Lu M."/>
            <person name="Han C."/>
            <person name="Tapia R."/>
            <person name="Land M."/>
            <person name="Hauser L."/>
            <person name="Kyrpides N."/>
            <person name="Ivanova N."/>
            <person name="Pagani I."/>
            <person name="Stams A."/>
            <person name="Plugge C."/>
            <person name="Muyzer G."/>
            <person name="Kuever J."/>
            <person name="Parshina S."/>
            <person name="Ivanova A."/>
            <person name="Nazina T."/>
            <person name="Woyke T."/>
        </authorList>
    </citation>
    <scope>NUCLEOTIDE SEQUENCE [LARGE SCALE GENOMIC DNA]</scope>
    <source>
        <strain evidence="8">DSM 14880 / VKM B-2319 / CO-1-SRB</strain>
    </source>
</reference>
<dbReference type="EMBL" id="CP002736">
    <property type="protein sequence ID" value="AEF93319.1"/>
    <property type="molecule type" value="Genomic_DNA"/>
</dbReference>
<keyword evidence="3 6" id="KW-0812">Transmembrane</keyword>
<dbReference type="CDD" id="cd06581">
    <property type="entry name" value="TM_PBP1_LivM_like"/>
    <property type="match status" value="1"/>
</dbReference>
<dbReference type="HOGENOM" id="CLU_031365_1_2_9"/>
<feature type="transmembrane region" description="Helical" evidence="6">
    <location>
        <begin position="254"/>
        <end position="284"/>
    </location>
</feature>
<evidence type="ECO:0000256" key="6">
    <source>
        <dbReference type="SAM" id="Phobius"/>
    </source>
</evidence>
<protein>
    <submittedName>
        <fullName evidence="7">ABC-type transporter, integral membrane subunit</fullName>
    </submittedName>
</protein>
<feature type="transmembrane region" description="Helical" evidence="6">
    <location>
        <begin position="106"/>
        <end position="129"/>
    </location>
</feature>
<keyword evidence="2" id="KW-1003">Cell membrane</keyword>
<feature type="transmembrane region" description="Helical" evidence="6">
    <location>
        <begin position="304"/>
        <end position="323"/>
    </location>
</feature>
<dbReference type="InterPro" id="IPR001851">
    <property type="entry name" value="ABC_transp_permease"/>
</dbReference>
<dbReference type="STRING" id="868595.Desca_0426"/>
<dbReference type="GO" id="GO:0015658">
    <property type="term" value="F:branched-chain amino acid transmembrane transporter activity"/>
    <property type="evidence" value="ECO:0007669"/>
    <property type="project" value="InterPro"/>
</dbReference>
<feature type="transmembrane region" description="Helical" evidence="6">
    <location>
        <begin position="135"/>
        <end position="153"/>
    </location>
</feature>
<dbReference type="KEGG" id="dca:Desca_0426"/>
<dbReference type="PANTHER" id="PTHR30482:SF10">
    <property type="entry name" value="HIGH-AFFINITY BRANCHED-CHAIN AMINO ACID TRANSPORT PROTEIN BRAE"/>
    <property type="match status" value="1"/>
</dbReference>
<name>F6B6Z4_DESCC</name>
<gene>
    <name evidence="7" type="ordered locus">Desca_0426</name>
</gene>
<dbReference type="RefSeq" id="WP_003544600.1">
    <property type="nucleotide sequence ID" value="NC_015565.1"/>
</dbReference>
<evidence type="ECO:0000313" key="8">
    <source>
        <dbReference type="Proteomes" id="UP000009226"/>
    </source>
</evidence>
<feature type="transmembrane region" description="Helical" evidence="6">
    <location>
        <begin position="221"/>
        <end position="242"/>
    </location>
</feature>
<proteinExistence type="predicted"/>
<dbReference type="GO" id="GO:0005886">
    <property type="term" value="C:plasma membrane"/>
    <property type="evidence" value="ECO:0007669"/>
    <property type="project" value="UniProtKB-SubCell"/>
</dbReference>
<dbReference type="InterPro" id="IPR043428">
    <property type="entry name" value="LivM-like"/>
</dbReference>
<feature type="transmembrane region" description="Helical" evidence="6">
    <location>
        <begin position="63"/>
        <end position="85"/>
    </location>
</feature>
<feature type="transmembrane region" description="Helical" evidence="6">
    <location>
        <begin position="6"/>
        <end position="25"/>
    </location>
</feature>
<evidence type="ECO:0000256" key="2">
    <source>
        <dbReference type="ARBA" id="ARBA00022475"/>
    </source>
</evidence>
<evidence type="ECO:0000256" key="4">
    <source>
        <dbReference type="ARBA" id="ARBA00022989"/>
    </source>
</evidence>